<name>A0ABT9WMP2_9BACI</name>
<keyword evidence="1" id="KW-0472">Membrane</keyword>
<evidence type="ECO:0000256" key="1">
    <source>
        <dbReference type="SAM" id="Phobius"/>
    </source>
</evidence>
<feature type="transmembrane region" description="Helical" evidence="1">
    <location>
        <begin position="40"/>
        <end position="57"/>
    </location>
</feature>
<sequence length="73" mass="7981">MRNLILAFIAQLIYDVLIMILVALGLTLVINAIFSADINYMVIAIVNGILAAANNLVKSVPILMREMKKCGPH</sequence>
<proteinExistence type="predicted"/>
<accession>A0ABT9WMP2</accession>
<dbReference type="Proteomes" id="UP001223586">
    <property type="component" value="Unassembled WGS sequence"/>
</dbReference>
<evidence type="ECO:0000313" key="3">
    <source>
        <dbReference type="Proteomes" id="UP001223586"/>
    </source>
</evidence>
<keyword evidence="1" id="KW-0812">Transmembrane</keyword>
<organism evidence="2 3">
    <name type="scientific">Bacillus chungangensis</name>
    <dbReference type="NCBI Taxonomy" id="587633"/>
    <lineage>
        <taxon>Bacteria</taxon>
        <taxon>Bacillati</taxon>
        <taxon>Bacillota</taxon>
        <taxon>Bacilli</taxon>
        <taxon>Bacillales</taxon>
        <taxon>Bacillaceae</taxon>
        <taxon>Bacillus</taxon>
    </lineage>
</organism>
<comment type="caution">
    <text evidence="2">The sequence shown here is derived from an EMBL/GenBank/DDBJ whole genome shotgun (WGS) entry which is preliminary data.</text>
</comment>
<protein>
    <submittedName>
        <fullName evidence="2">Uncharacterized protein</fullName>
    </submittedName>
</protein>
<evidence type="ECO:0000313" key="2">
    <source>
        <dbReference type="EMBL" id="MDQ0174423.1"/>
    </source>
</evidence>
<keyword evidence="3" id="KW-1185">Reference proteome</keyword>
<reference evidence="2 3" key="1">
    <citation type="submission" date="2023-07" db="EMBL/GenBank/DDBJ databases">
        <title>Genomic Encyclopedia of Type Strains, Phase IV (KMG-IV): sequencing the most valuable type-strain genomes for metagenomic binning, comparative biology and taxonomic classification.</title>
        <authorList>
            <person name="Goeker M."/>
        </authorList>
    </citation>
    <scope>NUCLEOTIDE SEQUENCE [LARGE SCALE GENOMIC DNA]</scope>
    <source>
        <strain evidence="2 3">DSM 23837</strain>
    </source>
</reference>
<feature type="transmembrane region" description="Helical" evidence="1">
    <location>
        <begin position="12"/>
        <end position="34"/>
    </location>
</feature>
<dbReference type="EMBL" id="JAUSTT010000001">
    <property type="protein sequence ID" value="MDQ0174423.1"/>
    <property type="molecule type" value="Genomic_DNA"/>
</dbReference>
<keyword evidence="1" id="KW-1133">Transmembrane helix</keyword>
<gene>
    <name evidence="2" type="ORF">J2S08_000254</name>
</gene>